<evidence type="ECO:0000256" key="4">
    <source>
        <dbReference type="ARBA" id="ARBA00022692"/>
    </source>
</evidence>
<reference evidence="8 9" key="1">
    <citation type="submission" date="2019-12" db="EMBL/GenBank/DDBJ databases">
        <authorList>
            <person name="Huq M.A."/>
        </authorList>
    </citation>
    <scope>NUCLEOTIDE SEQUENCE [LARGE SCALE GENOMIC DNA]</scope>
    <source>
        <strain evidence="8 9">MAH-34</strain>
    </source>
</reference>
<evidence type="ECO:0000256" key="2">
    <source>
        <dbReference type="ARBA" id="ARBA00006386"/>
    </source>
</evidence>
<feature type="transmembrane region" description="Helical" evidence="7">
    <location>
        <begin position="39"/>
        <end position="57"/>
    </location>
</feature>
<evidence type="ECO:0000256" key="1">
    <source>
        <dbReference type="ARBA" id="ARBA00004651"/>
    </source>
</evidence>
<evidence type="ECO:0000256" key="5">
    <source>
        <dbReference type="ARBA" id="ARBA00022989"/>
    </source>
</evidence>
<name>A0ABW9UIY8_9BACL</name>
<keyword evidence="9" id="KW-1185">Reference proteome</keyword>
<evidence type="ECO:0000256" key="3">
    <source>
        <dbReference type="ARBA" id="ARBA00022475"/>
    </source>
</evidence>
<evidence type="ECO:0000313" key="8">
    <source>
        <dbReference type="EMBL" id="MVQ39301.1"/>
    </source>
</evidence>
<organism evidence="8 9">
    <name type="scientific">Paenibacillus anseongense</name>
    <dbReference type="NCBI Taxonomy" id="2682845"/>
    <lineage>
        <taxon>Bacteria</taxon>
        <taxon>Bacillati</taxon>
        <taxon>Bacillota</taxon>
        <taxon>Bacilli</taxon>
        <taxon>Bacillales</taxon>
        <taxon>Paenibacillaceae</taxon>
        <taxon>Paenibacillus</taxon>
    </lineage>
</organism>
<keyword evidence="5 7" id="KW-1133">Transmembrane helix</keyword>
<dbReference type="Proteomes" id="UP000467637">
    <property type="component" value="Unassembled WGS sequence"/>
</dbReference>
<sequence length="177" mass="19834">MRRIIKRYRFPLLTIIVLILLYFYKETVGLNAIKVSTSSLKAMMLVIPPIFVLMGLLDTWVPKEIMVKYMGETSGWKGIFLAFLIGSVAAGPLYASFPVAAAFMKKGVKFRNIMILIGAWSSTKIPMLLFEMSSLGSTFALTRLLINVPGIILTAFLLEAMTSQEQKADLYQKAERL</sequence>
<proteinExistence type="inferred from homology"/>
<dbReference type="InterPro" id="IPR005524">
    <property type="entry name" value="DUF318"/>
</dbReference>
<keyword evidence="6 7" id="KW-0472">Membrane</keyword>
<feature type="transmembrane region" description="Helical" evidence="7">
    <location>
        <begin position="78"/>
        <end position="104"/>
    </location>
</feature>
<dbReference type="EMBL" id="WSEM01000034">
    <property type="protein sequence ID" value="MVQ39301.1"/>
    <property type="molecule type" value="Genomic_DNA"/>
</dbReference>
<keyword evidence="4 7" id="KW-0812">Transmembrane</keyword>
<comment type="similarity">
    <text evidence="2">Belongs to the UPF0718 family.</text>
</comment>
<gene>
    <name evidence="8" type="ORF">GON05_32380</name>
</gene>
<feature type="transmembrane region" description="Helical" evidence="7">
    <location>
        <begin position="7"/>
        <end position="24"/>
    </location>
</feature>
<evidence type="ECO:0000256" key="6">
    <source>
        <dbReference type="ARBA" id="ARBA00023136"/>
    </source>
</evidence>
<evidence type="ECO:0000313" key="9">
    <source>
        <dbReference type="Proteomes" id="UP000467637"/>
    </source>
</evidence>
<feature type="transmembrane region" description="Helical" evidence="7">
    <location>
        <begin position="141"/>
        <end position="158"/>
    </location>
</feature>
<accession>A0ABW9UIY8</accession>
<comment type="subcellular location">
    <subcellularLocation>
        <location evidence="1">Cell membrane</location>
        <topology evidence="1">Multi-pass membrane protein</topology>
    </subcellularLocation>
</comment>
<keyword evidence="3" id="KW-1003">Cell membrane</keyword>
<evidence type="ECO:0000256" key="7">
    <source>
        <dbReference type="SAM" id="Phobius"/>
    </source>
</evidence>
<comment type="caution">
    <text evidence="8">The sequence shown here is derived from an EMBL/GenBank/DDBJ whole genome shotgun (WGS) entry which is preliminary data.</text>
</comment>
<dbReference type="Pfam" id="PF03773">
    <property type="entry name" value="ArsP_1"/>
    <property type="match status" value="1"/>
</dbReference>
<protein>
    <submittedName>
        <fullName evidence="8">Permease</fullName>
    </submittedName>
</protein>